<keyword evidence="4" id="KW-1185">Reference proteome</keyword>
<feature type="region of interest" description="Disordered" evidence="2">
    <location>
        <begin position="1"/>
        <end position="83"/>
    </location>
</feature>
<organism evidence="3 4">
    <name type="scientific">Triparma laevis f. longispina</name>
    <dbReference type="NCBI Taxonomy" id="1714387"/>
    <lineage>
        <taxon>Eukaryota</taxon>
        <taxon>Sar</taxon>
        <taxon>Stramenopiles</taxon>
        <taxon>Ochrophyta</taxon>
        <taxon>Bolidophyceae</taxon>
        <taxon>Parmales</taxon>
        <taxon>Triparmaceae</taxon>
        <taxon>Triparma</taxon>
    </lineage>
</organism>
<gene>
    <name evidence="3" type="ORF">TrLO_g393</name>
</gene>
<proteinExistence type="predicted"/>
<comment type="caution">
    <text evidence="3">The sequence shown here is derived from an EMBL/GenBank/DDBJ whole genome shotgun (WGS) entry which is preliminary data.</text>
</comment>
<feature type="region of interest" description="Disordered" evidence="2">
    <location>
        <begin position="267"/>
        <end position="409"/>
    </location>
</feature>
<dbReference type="EMBL" id="BRXW01000141">
    <property type="protein sequence ID" value="GMI09765.1"/>
    <property type="molecule type" value="Genomic_DNA"/>
</dbReference>
<sequence length="442" mass="48127">MQSSPLPSSSLAAPSSRSQLEASLRDLQNDISSLSEKLTGNVSLLSDHPKTEPKIVDSPITTNNTNYKVEPSLSPHPPNLNSFTSSKTVNTTLSKDIMSTILSKSSPTYLLSSPPSTPSHSPPRSRTIYNSPNVSTIINDNSSTPKIQRVLNEISKQRDSSISKVKDLQKENISLRARLHEMERYKEMSEALERERESLGLSLKSSERIRKQQKDLIKLLQENGGRVSGHEEKSHLEGSLMSHIVGGGDSFSFIDLGKDFSTSSFATLESPTSAKKALRKKSVVGGSGRKKSLKPGSVTMSPSSSPKSRSRTLSAPHERTESPDSFNQHHENITRSRRPSTASASSIKSRASTAGGSTPKSSPKIPVRKLSIKGSPSVTPQSRKMSVTPTKTSRKLSVTPQKTSRKLSMLSVKIPSVSSETKVKTKVSTARRHTTFVGHKKH</sequence>
<dbReference type="AlphaFoldDB" id="A0A9W7FCQ2"/>
<feature type="compositionally biased region" description="Basic residues" evidence="2">
    <location>
        <begin position="429"/>
        <end position="442"/>
    </location>
</feature>
<feature type="compositionally biased region" description="Polar residues" evidence="2">
    <location>
        <begin position="29"/>
        <end position="44"/>
    </location>
</feature>
<feature type="coiled-coil region" evidence="1">
    <location>
        <begin position="151"/>
        <end position="223"/>
    </location>
</feature>
<feature type="region of interest" description="Disordered" evidence="2">
    <location>
        <begin position="423"/>
        <end position="442"/>
    </location>
</feature>
<evidence type="ECO:0000256" key="1">
    <source>
        <dbReference type="SAM" id="Coils"/>
    </source>
</evidence>
<feature type="compositionally biased region" description="Basic and acidic residues" evidence="2">
    <location>
        <begin position="316"/>
        <end position="334"/>
    </location>
</feature>
<evidence type="ECO:0000313" key="3">
    <source>
        <dbReference type="EMBL" id="GMI09765.1"/>
    </source>
</evidence>
<evidence type="ECO:0000256" key="2">
    <source>
        <dbReference type="SAM" id="MobiDB-lite"/>
    </source>
</evidence>
<feature type="compositionally biased region" description="Low complexity" evidence="2">
    <location>
        <begin position="1"/>
        <end position="16"/>
    </location>
</feature>
<dbReference type="OrthoDB" id="10485178at2759"/>
<protein>
    <submittedName>
        <fullName evidence="3">Uncharacterized protein</fullName>
    </submittedName>
</protein>
<feature type="compositionally biased region" description="Low complexity" evidence="2">
    <location>
        <begin position="297"/>
        <end position="314"/>
    </location>
</feature>
<feature type="compositionally biased region" description="Polar residues" evidence="2">
    <location>
        <begin position="374"/>
        <end position="402"/>
    </location>
</feature>
<keyword evidence="1" id="KW-0175">Coiled coil</keyword>
<evidence type="ECO:0000313" key="4">
    <source>
        <dbReference type="Proteomes" id="UP001165122"/>
    </source>
</evidence>
<dbReference type="Proteomes" id="UP001165122">
    <property type="component" value="Unassembled WGS sequence"/>
</dbReference>
<name>A0A9W7FCQ2_9STRA</name>
<feature type="region of interest" description="Disordered" evidence="2">
    <location>
        <begin position="106"/>
        <end position="125"/>
    </location>
</feature>
<feature type="compositionally biased region" description="Polar residues" evidence="2">
    <location>
        <begin position="347"/>
        <end position="361"/>
    </location>
</feature>
<reference evidence="4" key="1">
    <citation type="journal article" date="2023" name="Commun. Biol.">
        <title>Genome analysis of Parmales, the sister group of diatoms, reveals the evolutionary specialization of diatoms from phago-mixotrophs to photoautotrophs.</title>
        <authorList>
            <person name="Ban H."/>
            <person name="Sato S."/>
            <person name="Yoshikawa S."/>
            <person name="Yamada K."/>
            <person name="Nakamura Y."/>
            <person name="Ichinomiya M."/>
            <person name="Sato N."/>
            <person name="Blanc-Mathieu R."/>
            <person name="Endo H."/>
            <person name="Kuwata A."/>
            <person name="Ogata H."/>
        </authorList>
    </citation>
    <scope>NUCLEOTIDE SEQUENCE [LARGE SCALE GENOMIC DNA]</scope>
    <source>
        <strain evidence="4">NIES 3700</strain>
    </source>
</reference>
<feature type="compositionally biased region" description="Basic residues" evidence="2">
    <location>
        <begin position="276"/>
        <end position="293"/>
    </location>
</feature>
<accession>A0A9W7FCQ2</accession>